<proteinExistence type="predicted"/>
<dbReference type="RefSeq" id="WP_169679917.1">
    <property type="nucleotide sequence ID" value="NZ_JABBNU010000004.1"/>
</dbReference>
<accession>A0A848IUY7</accession>
<comment type="caution">
    <text evidence="1">The sequence shown here is derived from an EMBL/GenBank/DDBJ whole genome shotgun (WGS) entry which is preliminary data.</text>
</comment>
<gene>
    <name evidence="1" type="ORF">HH304_07875</name>
</gene>
<dbReference type="Gene3D" id="2.60.120.10">
    <property type="entry name" value="Jelly Rolls"/>
    <property type="match status" value="1"/>
</dbReference>
<dbReference type="InterPro" id="IPR014710">
    <property type="entry name" value="RmlC-like_jellyroll"/>
</dbReference>
<dbReference type="EMBL" id="JABBNU010000004">
    <property type="protein sequence ID" value="NMM48313.1"/>
    <property type="molecule type" value="Genomic_DNA"/>
</dbReference>
<name>A0A848IUY7_9BACT</name>
<protein>
    <recommendedName>
        <fullName evidence="3">Cupin domain-containing protein</fullName>
    </recommendedName>
</protein>
<dbReference type="AlphaFoldDB" id="A0A848IUY7"/>
<sequence length="127" mass="14075">MSDIYKLKYTKLYADEDGETHFKEEEFVMNSKDYSPPAPPVWVAPRTRATGSTVVAFPVGWYGDFHPAPKPQWMMILKGTMEVEVSDGEKQTFLAGSIAFLDDLGSKGHISKSIGDEVAIVSVTEVE</sequence>
<evidence type="ECO:0000313" key="1">
    <source>
        <dbReference type="EMBL" id="NMM48313.1"/>
    </source>
</evidence>
<dbReference type="InterPro" id="IPR011051">
    <property type="entry name" value="RmlC_Cupin_sf"/>
</dbReference>
<organism evidence="1 2">
    <name type="scientific">Marinigracilibium pacificum</name>
    <dbReference type="NCBI Taxonomy" id="2729599"/>
    <lineage>
        <taxon>Bacteria</taxon>
        <taxon>Pseudomonadati</taxon>
        <taxon>Bacteroidota</taxon>
        <taxon>Cytophagia</taxon>
        <taxon>Cytophagales</taxon>
        <taxon>Flammeovirgaceae</taxon>
        <taxon>Marinigracilibium</taxon>
    </lineage>
</organism>
<keyword evidence="2" id="KW-1185">Reference proteome</keyword>
<evidence type="ECO:0000313" key="2">
    <source>
        <dbReference type="Proteomes" id="UP000559010"/>
    </source>
</evidence>
<reference evidence="1 2" key="1">
    <citation type="submission" date="2020-04" db="EMBL/GenBank/DDBJ databases">
        <title>Flammeovirgaceae bacterium KN852 isolated from deep sea.</title>
        <authorList>
            <person name="Zhang D.-C."/>
        </authorList>
    </citation>
    <scope>NUCLEOTIDE SEQUENCE [LARGE SCALE GENOMIC DNA]</scope>
    <source>
        <strain evidence="1 2">KN852</strain>
    </source>
</reference>
<dbReference type="SUPFAM" id="SSF51182">
    <property type="entry name" value="RmlC-like cupins"/>
    <property type="match status" value="1"/>
</dbReference>
<evidence type="ECO:0008006" key="3">
    <source>
        <dbReference type="Google" id="ProtNLM"/>
    </source>
</evidence>
<dbReference type="Proteomes" id="UP000559010">
    <property type="component" value="Unassembled WGS sequence"/>
</dbReference>